<reference evidence="1 2" key="1">
    <citation type="journal article" date="2013" name="BMC Genomics">
        <title>Reconstruction of the lipid metabolism for the microalga Monoraphidium neglectum from its genome sequence reveals characteristics suitable for biofuel production.</title>
        <authorList>
            <person name="Bogen C."/>
            <person name="Al-Dilaimi A."/>
            <person name="Albersmeier A."/>
            <person name="Wichmann J."/>
            <person name="Grundmann M."/>
            <person name="Rupp O."/>
            <person name="Lauersen K.J."/>
            <person name="Blifernez-Klassen O."/>
            <person name="Kalinowski J."/>
            <person name="Goesmann A."/>
            <person name="Mussgnug J.H."/>
            <person name="Kruse O."/>
        </authorList>
    </citation>
    <scope>NUCLEOTIDE SEQUENCE [LARGE SCALE GENOMIC DNA]</scope>
    <source>
        <strain evidence="1 2">SAG 48.87</strain>
    </source>
</reference>
<dbReference type="KEGG" id="mng:MNEG_8850"/>
<dbReference type="AlphaFoldDB" id="A0A0D2JIF3"/>
<evidence type="ECO:0000313" key="2">
    <source>
        <dbReference type="Proteomes" id="UP000054498"/>
    </source>
</evidence>
<accession>A0A0D2JIF3</accession>
<dbReference type="Proteomes" id="UP000054498">
    <property type="component" value="Unassembled WGS sequence"/>
</dbReference>
<keyword evidence="2" id="KW-1185">Reference proteome</keyword>
<organism evidence="1 2">
    <name type="scientific">Monoraphidium neglectum</name>
    <dbReference type="NCBI Taxonomy" id="145388"/>
    <lineage>
        <taxon>Eukaryota</taxon>
        <taxon>Viridiplantae</taxon>
        <taxon>Chlorophyta</taxon>
        <taxon>core chlorophytes</taxon>
        <taxon>Chlorophyceae</taxon>
        <taxon>CS clade</taxon>
        <taxon>Sphaeropleales</taxon>
        <taxon>Selenastraceae</taxon>
        <taxon>Monoraphidium</taxon>
    </lineage>
</organism>
<evidence type="ECO:0000313" key="1">
    <source>
        <dbReference type="EMBL" id="KIY99112.1"/>
    </source>
</evidence>
<sequence length="165" mass="16841">MLGNVLAATNLSSGNERRAAAIGGTLQTLPLRLCSFDGSGGAVALSAPAGLRVEVSRTTGGAGVAVSLRDELGRELAGAHRVGADSLPTPRTNWPPPDRPHPALWRGEAAYAITAFGRDFLTLVSAWSPAPPQLPGLARASGRVAVAGYRTGQRGTAKLLLTPAG</sequence>
<dbReference type="EMBL" id="KK101952">
    <property type="protein sequence ID" value="KIY99112.1"/>
    <property type="molecule type" value="Genomic_DNA"/>
</dbReference>
<dbReference type="RefSeq" id="XP_013898132.1">
    <property type="nucleotide sequence ID" value="XM_014042678.1"/>
</dbReference>
<proteinExistence type="predicted"/>
<name>A0A0D2JIF3_9CHLO</name>
<dbReference type="GeneID" id="25741725"/>
<protein>
    <submittedName>
        <fullName evidence="1">Uncharacterized protein</fullName>
    </submittedName>
</protein>
<gene>
    <name evidence="1" type="ORF">MNEG_8850</name>
</gene>